<keyword evidence="1" id="KW-0805">Transcription regulation</keyword>
<dbReference type="RefSeq" id="WP_006523938.1">
    <property type="nucleotide sequence ID" value="NC_021184.1"/>
</dbReference>
<dbReference type="PROSITE" id="PS50995">
    <property type="entry name" value="HTH_MARR_2"/>
    <property type="match status" value="1"/>
</dbReference>
<organism evidence="5 6">
    <name type="scientific">Desulfoscipio gibsoniae DSM 7213</name>
    <dbReference type="NCBI Taxonomy" id="767817"/>
    <lineage>
        <taxon>Bacteria</taxon>
        <taxon>Bacillati</taxon>
        <taxon>Bacillota</taxon>
        <taxon>Clostridia</taxon>
        <taxon>Eubacteriales</taxon>
        <taxon>Desulfallaceae</taxon>
        <taxon>Desulfoscipio</taxon>
    </lineage>
</organism>
<dbReference type="GO" id="GO:0003700">
    <property type="term" value="F:DNA-binding transcription factor activity"/>
    <property type="evidence" value="ECO:0007669"/>
    <property type="project" value="InterPro"/>
</dbReference>
<dbReference type="AlphaFoldDB" id="R4KHF4"/>
<dbReference type="PANTHER" id="PTHR42756">
    <property type="entry name" value="TRANSCRIPTIONAL REGULATOR, MARR"/>
    <property type="match status" value="1"/>
</dbReference>
<evidence type="ECO:0000259" key="4">
    <source>
        <dbReference type="PROSITE" id="PS50995"/>
    </source>
</evidence>
<dbReference type="InterPro" id="IPR036388">
    <property type="entry name" value="WH-like_DNA-bd_sf"/>
</dbReference>
<evidence type="ECO:0000256" key="1">
    <source>
        <dbReference type="ARBA" id="ARBA00023015"/>
    </source>
</evidence>
<keyword evidence="2" id="KW-0238">DNA-binding</keyword>
<evidence type="ECO:0000256" key="3">
    <source>
        <dbReference type="ARBA" id="ARBA00023163"/>
    </source>
</evidence>
<gene>
    <name evidence="5" type="ORF">Desgi_1597</name>
</gene>
<protein>
    <submittedName>
        <fullName evidence="5">Transcriptional regulator</fullName>
    </submittedName>
</protein>
<keyword evidence="3" id="KW-0804">Transcription</keyword>
<dbReference type="GO" id="GO:0003677">
    <property type="term" value="F:DNA binding"/>
    <property type="evidence" value="ECO:0007669"/>
    <property type="project" value="UniProtKB-KW"/>
</dbReference>
<keyword evidence="6" id="KW-1185">Reference proteome</keyword>
<dbReference type="Gene3D" id="1.10.10.10">
    <property type="entry name" value="Winged helix-like DNA-binding domain superfamily/Winged helix DNA-binding domain"/>
    <property type="match status" value="1"/>
</dbReference>
<dbReference type="InterPro" id="IPR000835">
    <property type="entry name" value="HTH_MarR-typ"/>
</dbReference>
<evidence type="ECO:0000256" key="2">
    <source>
        <dbReference type="ARBA" id="ARBA00023125"/>
    </source>
</evidence>
<reference evidence="5 6" key="1">
    <citation type="submission" date="2012-01" db="EMBL/GenBank/DDBJ databases">
        <title>Complete sequence of Desulfotomaculum gibsoniae DSM 7213.</title>
        <authorList>
            <consortium name="US DOE Joint Genome Institute"/>
            <person name="Lucas S."/>
            <person name="Han J."/>
            <person name="Lapidus A."/>
            <person name="Cheng J.-F."/>
            <person name="Goodwin L."/>
            <person name="Pitluck S."/>
            <person name="Peters L."/>
            <person name="Ovchinnikova G."/>
            <person name="Teshima H."/>
            <person name="Detter J.C."/>
            <person name="Han C."/>
            <person name="Tapia R."/>
            <person name="Land M."/>
            <person name="Hauser L."/>
            <person name="Kyrpides N."/>
            <person name="Ivanova N."/>
            <person name="Pagani I."/>
            <person name="Parshina S."/>
            <person name="Plugge C."/>
            <person name="Muyzer G."/>
            <person name="Kuever J."/>
            <person name="Ivanova A."/>
            <person name="Nazina T."/>
            <person name="Klenk H.-P."/>
            <person name="Brambilla E."/>
            <person name="Spring S."/>
            <person name="Stams A.F."/>
            <person name="Woyke T."/>
        </authorList>
    </citation>
    <scope>NUCLEOTIDE SEQUENCE [LARGE SCALE GENOMIC DNA]</scope>
    <source>
        <strain evidence="5 6">DSM 7213</strain>
    </source>
</reference>
<proteinExistence type="predicted"/>
<dbReference type="eggNOG" id="COG1846">
    <property type="taxonomic scope" value="Bacteria"/>
</dbReference>
<dbReference type="Pfam" id="PF01047">
    <property type="entry name" value="MarR"/>
    <property type="match status" value="1"/>
</dbReference>
<dbReference type="InterPro" id="IPR036390">
    <property type="entry name" value="WH_DNA-bd_sf"/>
</dbReference>
<dbReference type="KEGG" id="dgi:Desgi_1597"/>
<evidence type="ECO:0000313" key="6">
    <source>
        <dbReference type="Proteomes" id="UP000013520"/>
    </source>
</evidence>
<sequence length="143" mass="16380">MSALDKGEKLIEFDILFQELVRDSSCQLKGLLNDLVTPTQFYLLKLIATHDNCKAADIAHILDISPAAATTILDRLYKNGWIERARSDKDRRIVWLKVTEDGKKLLSDIEAKRFQLLVKQFDNITEGEIENICEVFKKILNMA</sequence>
<dbReference type="SMART" id="SM00347">
    <property type="entry name" value="HTH_MARR"/>
    <property type="match status" value="1"/>
</dbReference>
<dbReference type="SUPFAM" id="SSF46785">
    <property type="entry name" value="Winged helix' DNA-binding domain"/>
    <property type="match status" value="1"/>
</dbReference>
<dbReference type="HOGENOM" id="CLU_083287_27_4_9"/>
<feature type="domain" description="HTH marR-type" evidence="4">
    <location>
        <begin position="1"/>
        <end position="141"/>
    </location>
</feature>
<dbReference type="EMBL" id="CP003273">
    <property type="protein sequence ID" value="AGL01077.1"/>
    <property type="molecule type" value="Genomic_DNA"/>
</dbReference>
<dbReference type="Proteomes" id="UP000013520">
    <property type="component" value="Chromosome"/>
</dbReference>
<accession>R4KHF4</accession>
<dbReference type="PRINTS" id="PR00598">
    <property type="entry name" value="HTHMARR"/>
</dbReference>
<evidence type="ECO:0000313" key="5">
    <source>
        <dbReference type="EMBL" id="AGL01077.1"/>
    </source>
</evidence>
<dbReference type="PANTHER" id="PTHR42756:SF1">
    <property type="entry name" value="TRANSCRIPTIONAL REPRESSOR OF EMRAB OPERON"/>
    <property type="match status" value="1"/>
</dbReference>
<dbReference type="STRING" id="767817.Desgi_1597"/>
<name>R4KHF4_9FIRM</name>